<dbReference type="PANTHER" id="PTHR43124">
    <property type="entry name" value="PURINE EFFLUX PUMP PBUE"/>
    <property type="match status" value="1"/>
</dbReference>
<dbReference type="OrthoDB" id="5291895at2"/>
<evidence type="ECO:0000313" key="9">
    <source>
        <dbReference type="EMBL" id="RMX08316.1"/>
    </source>
</evidence>
<dbReference type="AlphaFoldDB" id="A0A3M6QZ62"/>
<feature type="transmembrane region" description="Helical" evidence="7">
    <location>
        <begin position="174"/>
        <end position="192"/>
    </location>
</feature>
<dbReference type="GO" id="GO:0022857">
    <property type="term" value="F:transmembrane transporter activity"/>
    <property type="evidence" value="ECO:0007669"/>
    <property type="project" value="InterPro"/>
</dbReference>
<feature type="compositionally biased region" description="Low complexity" evidence="6">
    <location>
        <begin position="237"/>
        <end position="254"/>
    </location>
</feature>
<dbReference type="Proteomes" id="UP000278006">
    <property type="component" value="Unassembled WGS sequence"/>
</dbReference>
<feature type="transmembrane region" description="Helical" evidence="7">
    <location>
        <begin position="370"/>
        <end position="386"/>
    </location>
</feature>
<evidence type="ECO:0000256" key="5">
    <source>
        <dbReference type="ARBA" id="ARBA00023136"/>
    </source>
</evidence>
<evidence type="ECO:0000256" key="3">
    <source>
        <dbReference type="ARBA" id="ARBA00022692"/>
    </source>
</evidence>
<evidence type="ECO:0000256" key="7">
    <source>
        <dbReference type="SAM" id="Phobius"/>
    </source>
</evidence>
<evidence type="ECO:0000313" key="10">
    <source>
        <dbReference type="Proteomes" id="UP000278006"/>
    </source>
</evidence>
<dbReference type="CDD" id="cd06174">
    <property type="entry name" value="MFS"/>
    <property type="match status" value="1"/>
</dbReference>
<evidence type="ECO:0000259" key="8">
    <source>
        <dbReference type="PROSITE" id="PS50850"/>
    </source>
</evidence>
<dbReference type="InterPro" id="IPR011701">
    <property type="entry name" value="MFS"/>
</dbReference>
<feature type="transmembrane region" description="Helical" evidence="7">
    <location>
        <begin position="204"/>
        <end position="222"/>
    </location>
</feature>
<feature type="transmembrane region" description="Helical" evidence="7">
    <location>
        <begin position="346"/>
        <end position="364"/>
    </location>
</feature>
<keyword evidence="3 7" id="KW-0812">Transmembrane</keyword>
<proteinExistence type="predicted"/>
<name>A0A3M6QZ62_9BURK</name>
<comment type="caution">
    <text evidence="9">The sequence shown here is derived from an EMBL/GenBank/DDBJ whole genome shotgun (WGS) entry which is preliminary data.</text>
</comment>
<dbReference type="EMBL" id="RDQO01000001">
    <property type="protein sequence ID" value="RMX08316.1"/>
    <property type="molecule type" value="Genomic_DNA"/>
</dbReference>
<protein>
    <submittedName>
        <fullName evidence="9">MFS transporter</fullName>
    </submittedName>
</protein>
<keyword evidence="5 7" id="KW-0472">Membrane</keyword>
<feature type="transmembrane region" description="Helical" evidence="7">
    <location>
        <begin position="441"/>
        <end position="458"/>
    </location>
</feature>
<feature type="domain" description="Major facilitator superfamily (MFS) profile" evidence="8">
    <location>
        <begin position="50"/>
        <end position="467"/>
    </location>
</feature>
<feature type="transmembrane region" description="Helical" evidence="7">
    <location>
        <begin position="50"/>
        <end position="72"/>
    </location>
</feature>
<evidence type="ECO:0000256" key="1">
    <source>
        <dbReference type="ARBA" id="ARBA00004651"/>
    </source>
</evidence>
<feature type="transmembrane region" description="Helical" evidence="7">
    <location>
        <begin position="141"/>
        <end position="162"/>
    </location>
</feature>
<feature type="region of interest" description="Disordered" evidence="6">
    <location>
        <begin position="237"/>
        <end position="257"/>
    </location>
</feature>
<dbReference type="SUPFAM" id="SSF103473">
    <property type="entry name" value="MFS general substrate transporter"/>
    <property type="match status" value="1"/>
</dbReference>
<evidence type="ECO:0000256" key="2">
    <source>
        <dbReference type="ARBA" id="ARBA00022475"/>
    </source>
</evidence>
<organism evidence="9 10">
    <name type="scientific">Corticibacter populi</name>
    <dbReference type="NCBI Taxonomy" id="1550736"/>
    <lineage>
        <taxon>Bacteria</taxon>
        <taxon>Pseudomonadati</taxon>
        <taxon>Pseudomonadota</taxon>
        <taxon>Betaproteobacteria</taxon>
        <taxon>Burkholderiales</taxon>
        <taxon>Comamonadaceae</taxon>
        <taxon>Corticibacter</taxon>
    </lineage>
</organism>
<dbReference type="Gene3D" id="1.20.1250.20">
    <property type="entry name" value="MFS general substrate transporter like domains"/>
    <property type="match status" value="1"/>
</dbReference>
<comment type="subcellular location">
    <subcellularLocation>
        <location evidence="1">Cell membrane</location>
        <topology evidence="1">Multi-pass membrane protein</topology>
    </subcellularLocation>
</comment>
<dbReference type="InterPro" id="IPR036259">
    <property type="entry name" value="MFS_trans_sf"/>
</dbReference>
<accession>A0A3M6QZ62</accession>
<reference evidence="9 10" key="1">
    <citation type="submission" date="2018-10" db="EMBL/GenBank/DDBJ databases">
        <title>Draft genome of Cortibacter populi DSM10536.</title>
        <authorList>
            <person name="Bernier A.-M."/>
            <person name="Bernard K."/>
        </authorList>
    </citation>
    <scope>NUCLEOTIDE SEQUENCE [LARGE SCALE GENOMIC DNA]</scope>
    <source>
        <strain evidence="9 10">DSM 105136</strain>
    </source>
</reference>
<evidence type="ECO:0000256" key="6">
    <source>
        <dbReference type="SAM" id="MobiDB-lite"/>
    </source>
</evidence>
<feature type="transmembrane region" description="Helical" evidence="7">
    <location>
        <begin position="84"/>
        <end position="104"/>
    </location>
</feature>
<feature type="transmembrane region" description="Helical" evidence="7">
    <location>
        <begin position="316"/>
        <end position="334"/>
    </location>
</feature>
<keyword evidence="10" id="KW-1185">Reference proteome</keyword>
<gene>
    <name evidence="9" type="ORF">D8I35_04230</name>
</gene>
<feature type="transmembrane region" description="Helical" evidence="7">
    <location>
        <begin position="116"/>
        <end position="135"/>
    </location>
</feature>
<evidence type="ECO:0000256" key="4">
    <source>
        <dbReference type="ARBA" id="ARBA00022989"/>
    </source>
</evidence>
<dbReference type="PANTHER" id="PTHR43124:SF3">
    <property type="entry name" value="CHLORAMPHENICOL EFFLUX PUMP RV0191"/>
    <property type="match status" value="1"/>
</dbReference>
<dbReference type="GO" id="GO:0005886">
    <property type="term" value="C:plasma membrane"/>
    <property type="evidence" value="ECO:0007669"/>
    <property type="project" value="UniProtKB-SubCell"/>
</dbReference>
<keyword evidence="4 7" id="KW-1133">Transmembrane helix</keyword>
<sequence>MVCRSTPAAAPHLLCGDLQCRAPACCGQGLHGWNRIAVNQELPRRNAIRVFAIFAFVYFLSTLSRAVTATLAPELTEAFDLSAASLGLLAGGYFVGLALMQIPLGHCLDRFGPPRVAATFLVVAIGGSVLLALAQSFWMALAGRVLLGVGLAAGLMAPLTAYRQWFAPAVQVRANAWMLMIGSLGMLVSTVPTQRLVEWQGWRTVFWIWAVLAVLALLGLLLKLPRWVVPARPARSASPRASAPEAPAQVPQQAGDMSGQPALGVGQIVRDRRFRSVVPLGFFSYGGMFAILTLWVGPWMTNVAGLDAEGSASGLLWINAAMMLAFLFIGLIGTQLARRGMTLESLVLWGTPASLLILPVVIGLGAHAGWPHWMLYCLSITPFSMLQPKLAQCFAPEVAGRVLTAFNLAVFTGTFVMQWAIGGAIDAFRLAGFGQVQAYQSAMLAFWAFNLAAYGWFLRTRVRQAAP</sequence>
<dbReference type="InterPro" id="IPR020846">
    <property type="entry name" value="MFS_dom"/>
</dbReference>
<dbReference type="Pfam" id="PF07690">
    <property type="entry name" value="MFS_1"/>
    <property type="match status" value="1"/>
</dbReference>
<dbReference type="PROSITE" id="PS50850">
    <property type="entry name" value="MFS"/>
    <property type="match status" value="1"/>
</dbReference>
<feature type="transmembrane region" description="Helical" evidence="7">
    <location>
        <begin position="277"/>
        <end position="296"/>
    </location>
</feature>
<keyword evidence="2" id="KW-1003">Cell membrane</keyword>
<dbReference type="InterPro" id="IPR050189">
    <property type="entry name" value="MFS_Efflux_Transporters"/>
</dbReference>
<feature type="transmembrane region" description="Helical" evidence="7">
    <location>
        <begin position="398"/>
        <end position="421"/>
    </location>
</feature>